<dbReference type="Gene3D" id="1.10.1510.10">
    <property type="entry name" value="Uncharacterised protein YqeY/AIM41 PF09424, N-terminal domain"/>
    <property type="match status" value="1"/>
</dbReference>
<evidence type="ECO:0000313" key="2">
    <source>
        <dbReference type="Proteomes" id="UP001361570"/>
    </source>
</evidence>
<proteinExistence type="predicted"/>
<organism evidence="1 2">
    <name type="scientific">Klenkia sesuvii</name>
    <dbReference type="NCBI Taxonomy" id="3103137"/>
    <lineage>
        <taxon>Bacteria</taxon>
        <taxon>Bacillati</taxon>
        <taxon>Actinomycetota</taxon>
        <taxon>Actinomycetes</taxon>
        <taxon>Geodermatophilales</taxon>
        <taxon>Geodermatophilaceae</taxon>
        <taxon>Klenkia</taxon>
    </lineage>
</organism>
<reference evidence="1 2" key="1">
    <citation type="submission" date="2024-03" db="EMBL/GenBank/DDBJ databases">
        <title>Draft genome sequence of Klenkia sp. LSe6-5.</title>
        <authorList>
            <person name="Duangmal K."/>
            <person name="Chantavorakit T."/>
        </authorList>
    </citation>
    <scope>NUCLEOTIDE SEQUENCE [LARGE SCALE GENOMIC DNA]</scope>
    <source>
        <strain evidence="1 2">LSe6-5</strain>
    </source>
</reference>
<gene>
    <name evidence="1" type="ORF">TEK04_13575</name>
</gene>
<dbReference type="Proteomes" id="UP001361570">
    <property type="component" value="Unassembled WGS sequence"/>
</dbReference>
<dbReference type="EMBL" id="JBAPLU010000013">
    <property type="protein sequence ID" value="MEI4272755.1"/>
    <property type="molecule type" value="Genomic_DNA"/>
</dbReference>
<evidence type="ECO:0000313" key="1">
    <source>
        <dbReference type="EMBL" id="MEI4272755.1"/>
    </source>
</evidence>
<protein>
    <submittedName>
        <fullName evidence="1">Uncharacterized protein</fullName>
    </submittedName>
</protein>
<name>A0ABU8DV87_9ACTN</name>
<accession>A0ABU8DV87</accession>
<comment type="caution">
    <text evidence="1">The sequence shown here is derived from an EMBL/GenBank/DDBJ whole genome shotgun (WGS) entry which is preliminary data.</text>
</comment>
<dbReference type="RefSeq" id="WP_336404879.1">
    <property type="nucleotide sequence ID" value="NZ_JBAPLU010000013.1"/>
</dbReference>
<sequence>MHPWATSWRELTEDDVRAVVRAERDERLAAADQLDATGAGDAADELRAAAAVLERYL</sequence>
<keyword evidence="2" id="KW-1185">Reference proteome</keyword>
<dbReference type="InterPro" id="IPR042184">
    <property type="entry name" value="YqeY/Aim41_N"/>
</dbReference>